<protein>
    <submittedName>
        <fullName evidence="2">Uncharacterized protein</fullName>
    </submittedName>
</protein>
<sequence>MTALPALRGVRDRLKAKGWHVTEYGKNKQIEEWSVRAERDGGCTIHLTWEPEFQRLSGFVSAPCAMDPGWPEEKEEQEKEDGYSGSYDEPDLNSPPVLTPA</sequence>
<dbReference type="Proteomes" id="UP000053413">
    <property type="component" value="Unassembled WGS sequence"/>
</dbReference>
<comment type="caution">
    <text evidence="2">The sequence shown here is derived from an EMBL/GenBank/DDBJ whole genome shotgun (WGS) entry which is preliminary data.</text>
</comment>
<gene>
    <name evidence="2" type="ORF">ADL28_34940</name>
</gene>
<name>A0A0X3VQ49_STRVO</name>
<dbReference type="EMBL" id="LLZJ01000392">
    <property type="protein sequence ID" value="KUL46694.1"/>
    <property type="molecule type" value="Genomic_DNA"/>
</dbReference>
<organism evidence="2 3">
    <name type="scientific">Streptomyces violaceusniger</name>
    <dbReference type="NCBI Taxonomy" id="68280"/>
    <lineage>
        <taxon>Bacteria</taxon>
        <taxon>Bacillati</taxon>
        <taxon>Actinomycetota</taxon>
        <taxon>Actinomycetes</taxon>
        <taxon>Kitasatosporales</taxon>
        <taxon>Streptomycetaceae</taxon>
        <taxon>Streptomyces</taxon>
        <taxon>Streptomyces violaceusniger group</taxon>
    </lineage>
</organism>
<reference evidence="3" key="1">
    <citation type="submission" date="2015-10" db="EMBL/GenBank/DDBJ databases">
        <authorList>
            <person name="Ju K.-S."/>
            <person name="Doroghazi J.R."/>
            <person name="Metcalf W.W."/>
        </authorList>
    </citation>
    <scope>NUCLEOTIDE SEQUENCE [LARGE SCALE GENOMIC DNA]</scope>
    <source>
        <strain evidence="3">NRRL F-8817</strain>
    </source>
</reference>
<evidence type="ECO:0000256" key="1">
    <source>
        <dbReference type="SAM" id="MobiDB-lite"/>
    </source>
</evidence>
<dbReference type="AlphaFoldDB" id="A0A0X3VQ49"/>
<accession>A0A0X3VQ49</accession>
<dbReference type="OrthoDB" id="4246089at2"/>
<feature type="region of interest" description="Disordered" evidence="1">
    <location>
        <begin position="64"/>
        <end position="101"/>
    </location>
</feature>
<evidence type="ECO:0000313" key="2">
    <source>
        <dbReference type="EMBL" id="KUL46694.1"/>
    </source>
</evidence>
<proteinExistence type="predicted"/>
<evidence type="ECO:0000313" key="3">
    <source>
        <dbReference type="Proteomes" id="UP000053413"/>
    </source>
</evidence>